<protein>
    <submittedName>
        <fullName evidence="6">2-hydroxyacid dehydrogenase</fullName>
        <ecNumber evidence="6">1.1.1.-</ecNumber>
    </submittedName>
</protein>
<keyword evidence="2 3" id="KW-0560">Oxidoreductase</keyword>
<evidence type="ECO:0000259" key="4">
    <source>
        <dbReference type="Pfam" id="PF00389"/>
    </source>
</evidence>
<comment type="caution">
    <text evidence="6">The sequence shown here is derived from an EMBL/GenBank/DDBJ whole genome shotgun (WGS) entry which is preliminary data.</text>
</comment>
<evidence type="ECO:0000259" key="5">
    <source>
        <dbReference type="Pfam" id="PF02826"/>
    </source>
</evidence>
<dbReference type="PANTHER" id="PTHR10996:SF283">
    <property type="entry name" value="GLYOXYLATE_HYDROXYPYRUVATE REDUCTASE B"/>
    <property type="match status" value="1"/>
</dbReference>
<dbReference type="InterPro" id="IPR029752">
    <property type="entry name" value="D-isomer_DH_CS1"/>
</dbReference>
<dbReference type="PROSITE" id="PS00065">
    <property type="entry name" value="D_2_HYDROXYACID_DH_1"/>
    <property type="match status" value="1"/>
</dbReference>
<evidence type="ECO:0000313" key="6">
    <source>
        <dbReference type="EMBL" id="MFC7370871.1"/>
    </source>
</evidence>
<feature type="domain" description="D-isomer specific 2-hydroxyacid dehydrogenase catalytic" evidence="4">
    <location>
        <begin position="7"/>
        <end position="318"/>
    </location>
</feature>
<dbReference type="InterPro" id="IPR036291">
    <property type="entry name" value="NAD(P)-bd_dom_sf"/>
</dbReference>
<dbReference type="GO" id="GO:0016491">
    <property type="term" value="F:oxidoreductase activity"/>
    <property type="evidence" value="ECO:0007669"/>
    <property type="project" value="UniProtKB-KW"/>
</dbReference>
<dbReference type="EMBL" id="JBHTCP010000009">
    <property type="protein sequence ID" value="MFC7370871.1"/>
    <property type="molecule type" value="Genomic_DNA"/>
</dbReference>
<dbReference type="Gene3D" id="3.40.50.720">
    <property type="entry name" value="NAD(P)-binding Rossmann-like Domain"/>
    <property type="match status" value="2"/>
</dbReference>
<feature type="domain" description="D-isomer specific 2-hydroxyacid dehydrogenase NAD-binding" evidence="5">
    <location>
        <begin position="110"/>
        <end position="288"/>
    </location>
</feature>
<dbReference type="RefSeq" id="WP_379746886.1">
    <property type="nucleotide sequence ID" value="NZ_JBHTCP010000009.1"/>
</dbReference>
<dbReference type="EC" id="1.1.1.-" evidence="6"/>
<evidence type="ECO:0000256" key="2">
    <source>
        <dbReference type="ARBA" id="ARBA00023002"/>
    </source>
</evidence>
<dbReference type="Proteomes" id="UP001596549">
    <property type="component" value="Unassembled WGS sequence"/>
</dbReference>
<accession>A0ABW2NN06</accession>
<dbReference type="SUPFAM" id="SSF52283">
    <property type="entry name" value="Formate/glycerate dehydrogenase catalytic domain-like"/>
    <property type="match status" value="1"/>
</dbReference>
<dbReference type="InterPro" id="IPR050223">
    <property type="entry name" value="D-isomer_2-hydroxyacid_DH"/>
</dbReference>
<gene>
    <name evidence="6" type="ORF">ACFQPF_04220</name>
</gene>
<dbReference type="SUPFAM" id="SSF51735">
    <property type="entry name" value="NAD(P)-binding Rossmann-fold domains"/>
    <property type="match status" value="1"/>
</dbReference>
<dbReference type="InterPro" id="IPR006139">
    <property type="entry name" value="D-isomer_2_OHA_DH_cat_dom"/>
</dbReference>
<organism evidence="6 7">
    <name type="scientific">Fictibacillus iocasae</name>
    <dbReference type="NCBI Taxonomy" id="2715437"/>
    <lineage>
        <taxon>Bacteria</taxon>
        <taxon>Bacillati</taxon>
        <taxon>Bacillota</taxon>
        <taxon>Bacilli</taxon>
        <taxon>Bacillales</taxon>
        <taxon>Fictibacillaceae</taxon>
        <taxon>Fictibacillus</taxon>
    </lineage>
</organism>
<keyword evidence="7" id="KW-1185">Reference proteome</keyword>
<dbReference type="CDD" id="cd05301">
    <property type="entry name" value="GDH"/>
    <property type="match status" value="1"/>
</dbReference>
<evidence type="ECO:0000256" key="1">
    <source>
        <dbReference type="ARBA" id="ARBA00005854"/>
    </source>
</evidence>
<name>A0ABW2NN06_9BACL</name>
<dbReference type="Pfam" id="PF00389">
    <property type="entry name" value="2-Hacid_dh"/>
    <property type="match status" value="1"/>
</dbReference>
<dbReference type="InterPro" id="IPR006140">
    <property type="entry name" value="D-isomer_DH_NAD-bd"/>
</dbReference>
<dbReference type="Pfam" id="PF02826">
    <property type="entry name" value="2-Hacid_dh_C"/>
    <property type="match status" value="1"/>
</dbReference>
<proteinExistence type="inferred from homology"/>
<comment type="similarity">
    <text evidence="1 3">Belongs to the D-isomer specific 2-hydroxyacid dehydrogenase family.</text>
</comment>
<sequence>MSKPYVYVTRKLPEHTLTKLADIAEIGMWDSEDTAVPRDVLIKEARRADGLLVMLSDKLDDEILRSPSLKIAANLAVGYDNMDTAAAERHGVVITNTPDVLTDTTADLVFALILSSARRVVEAAQYVKNGDWKSWSPLLLAGADVHRKTIGIFGMGRIGEAVARRAKGFDMNVLYHNRTRKEITETLVGVRYAALDELLQHSDFVVNLAPLTKETTKMFGKEVFLKMKKSAFFINGGRGGSVDEDALLHALQQKEIAGAGLDVYEVEPIDPNHPLLTMKNVTALPHIGSSTIETRCAMARLAAENIALVLTGKAAKTPILLRSE</sequence>
<evidence type="ECO:0000256" key="3">
    <source>
        <dbReference type="RuleBase" id="RU003719"/>
    </source>
</evidence>
<evidence type="ECO:0000313" key="7">
    <source>
        <dbReference type="Proteomes" id="UP001596549"/>
    </source>
</evidence>
<dbReference type="PANTHER" id="PTHR10996">
    <property type="entry name" value="2-HYDROXYACID DEHYDROGENASE-RELATED"/>
    <property type="match status" value="1"/>
</dbReference>
<reference evidence="7" key="1">
    <citation type="journal article" date="2019" name="Int. J. Syst. Evol. Microbiol.">
        <title>The Global Catalogue of Microorganisms (GCM) 10K type strain sequencing project: providing services to taxonomists for standard genome sequencing and annotation.</title>
        <authorList>
            <consortium name="The Broad Institute Genomics Platform"/>
            <consortium name="The Broad Institute Genome Sequencing Center for Infectious Disease"/>
            <person name="Wu L."/>
            <person name="Ma J."/>
        </authorList>
    </citation>
    <scope>NUCLEOTIDE SEQUENCE [LARGE SCALE GENOMIC DNA]</scope>
    <source>
        <strain evidence="7">NBRC 106396</strain>
    </source>
</reference>